<dbReference type="HAMAP" id="MF_03175">
    <property type="entry name" value="MetAP_2_euk"/>
    <property type="match status" value="1"/>
</dbReference>
<reference evidence="12 13" key="1">
    <citation type="submission" date="2014-02" db="EMBL/GenBank/DDBJ databases">
        <title>The genome sequence of the entomopathogenic fungus Metarhizium robertsii ARSEF 2575.</title>
        <authorList>
            <person name="Giuliano Garisto Donzelli B."/>
            <person name="Roe B.A."/>
            <person name="Macmil S.L."/>
            <person name="Krasnoff S.B."/>
            <person name="Gibson D.M."/>
        </authorList>
    </citation>
    <scope>NUCLEOTIDE SEQUENCE [LARGE SCALE GENOMIC DNA]</scope>
    <source>
        <strain evidence="12 13">ARSEF 2575</strain>
    </source>
</reference>
<evidence type="ECO:0000256" key="5">
    <source>
        <dbReference type="ARBA" id="ARBA00022670"/>
    </source>
</evidence>
<evidence type="ECO:0000256" key="8">
    <source>
        <dbReference type="HAMAP-Rule" id="MF_03175"/>
    </source>
</evidence>
<evidence type="ECO:0000313" key="12">
    <source>
        <dbReference type="EMBL" id="EXU94451.1"/>
    </source>
</evidence>
<gene>
    <name evidence="12" type="ORF">X797_012489</name>
</gene>
<evidence type="ECO:0000259" key="11">
    <source>
        <dbReference type="Pfam" id="PF00557"/>
    </source>
</evidence>
<evidence type="ECO:0000256" key="3">
    <source>
        <dbReference type="ARBA" id="ARBA00022438"/>
    </source>
</evidence>
<feature type="binding site" evidence="8">
    <location>
        <position position="244"/>
    </location>
    <ligand>
        <name>a divalent metal cation</name>
        <dbReference type="ChEBI" id="CHEBI:60240"/>
        <label>1</label>
    </ligand>
</feature>
<comment type="function">
    <text evidence="8 9">Cotranslationally removes the N-terminal methionine from nascent proteins. The N-terminal methionine is often cleaved when the second residue in the primary sequence is small and uncharged (Met-Ala-, Cys, Gly, Pro, Ser, Thr, or Val).</text>
</comment>
<dbReference type="InterPro" id="IPR000994">
    <property type="entry name" value="Pept_M24"/>
</dbReference>
<dbReference type="GO" id="GO:0005737">
    <property type="term" value="C:cytoplasm"/>
    <property type="evidence" value="ECO:0007669"/>
    <property type="project" value="UniProtKB-SubCell"/>
</dbReference>
<dbReference type="SUPFAM" id="SSF46785">
    <property type="entry name" value="Winged helix' DNA-binding domain"/>
    <property type="match status" value="1"/>
</dbReference>
<feature type="binding site" evidence="8">
    <location>
        <position position="255"/>
    </location>
    <ligand>
        <name>a divalent metal cation</name>
        <dbReference type="ChEBI" id="CHEBI:60240"/>
        <label>1</label>
    </ligand>
</feature>
<dbReference type="HOGENOM" id="CLU_015857_7_1_1"/>
<evidence type="ECO:0000256" key="1">
    <source>
        <dbReference type="ARBA" id="ARBA00000294"/>
    </source>
</evidence>
<dbReference type="PRINTS" id="PR00599">
    <property type="entry name" value="MAPEPTIDASE"/>
</dbReference>
<dbReference type="PROSITE" id="PS01202">
    <property type="entry name" value="MAP_2"/>
    <property type="match status" value="1"/>
</dbReference>
<feature type="binding site" evidence="8">
    <location>
        <position position="357"/>
    </location>
    <ligand>
        <name>a divalent metal cation</name>
        <dbReference type="ChEBI" id="CHEBI:60240"/>
        <label>2</label>
        <note>catalytic</note>
    </ligand>
</feature>
<comment type="caution">
    <text evidence="12">The sequence shown here is derived from an EMBL/GenBank/DDBJ whole genome shotgun (WGS) entry which is preliminary data.</text>
</comment>
<dbReference type="Pfam" id="PF00557">
    <property type="entry name" value="Peptidase_M24"/>
    <property type="match status" value="1"/>
</dbReference>
<comment type="catalytic activity">
    <reaction evidence="1 8 9">
        <text>Release of N-terminal amino acids, preferentially methionine, from peptides and arylamides.</text>
        <dbReference type="EC" id="3.4.11.18"/>
    </reaction>
</comment>
<dbReference type="GO" id="GO:0070006">
    <property type="term" value="F:metalloaminopeptidase activity"/>
    <property type="evidence" value="ECO:0007669"/>
    <property type="project" value="UniProtKB-UniRule"/>
</dbReference>
<evidence type="ECO:0000256" key="6">
    <source>
        <dbReference type="ARBA" id="ARBA00022723"/>
    </source>
</evidence>
<dbReference type="PANTHER" id="PTHR45777">
    <property type="entry name" value="METHIONINE AMINOPEPTIDASE 2"/>
    <property type="match status" value="1"/>
</dbReference>
<protein>
    <recommendedName>
        <fullName evidence="8">Methionine aminopeptidase 2</fullName>
        <shortName evidence="8">MAP 2</shortName>
        <shortName evidence="8">MetAP 2</shortName>
        <ecNumber evidence="8">3.4.11.18</ecNumber>
    </recommendedName>
    <alternativeName>
        <fullName evidence="8">Peptidase M</fullName>
    </alternativeName>
</protein>
<feature type="binding site" evidence="8">
    <location>
        <position position="223"/>
    </location>
    <ligand>
        <name>substrate</name>
    </ligand>
</feature>
<dbReference type="AlphaFoldDB" id="A0A014NZR3"/>
<dbReference type="GO" id="GO:0004239">
    <property type="term" value="F:initiator methionyl aminopeptidase activity"/>
    <property type="evidence" value="ECO:0007669"/>
    <property type="project" value="UniProtKB-UniRule"/>
</dbReference>
<feature type="compositionally biased region" description="Acidic residues" evidence="10">
    <location>
        <begin position="48"/>
        <end position="59"/>
    </location>
</feature>
<dbReference type="EMBL" id="JELW01000364">
    <property type="protein sequence ID" value="EXU94451.1"/>
    <property type="molecule type" value="Genomic_DNA"/>
</dbReference>
<dbReference type="InterPro" id="IPR050247">
    <property type="entry name" value="Met_Aminopeptidase_Type2"/>
</dbReference>
<keyword evidence="3 8" id="KW-0031">Aminopeptidase</keyword>
<dbReference type="eggNOG" id="KOG2775">
    <property type="taxonomic scope" value="Eukaryota"/>
</dbReference>
<dbReference type="NCBIfam" id="TIGR00501">
    <property type="entry name" value="met_pdase_II"/>
    <property type="match status" value="1"/>
</dbReference>
<dbReference type="InterPro" id="IPR036388">
    <property type="entry name" value="WH-like_DNA-bd_sf"/>
</dbReference>
<evidence type="ECO:0000256" key="2">
    <source>
        <dbReference type="ARBA" id="ARBA00001954"/>
    </source>
</evidence>
<keyword evidence="5 8" id="KW-0645">Protease</keyword>
<dbReference type="PANTHER" id="PTHR45777:SF1">
    <property type="entry name" value="METHIONINE AMINOPEPTIDASE 2-2"/>
    <property type="match status" value="1"/>
</dbReference>
<dbReference type="OrthoDB" id="7848262at2759"/>
<dbReference type="EC" id="3.4.11.18" evidence="8"/>
<dbReference type="GO" id="GO:0046872">
    <property type="term" value="F:metal ion binding"/>
    <property type="evidence" value="ECO:0007669"/>
    <property type="project" value="UniProtKB-UniRule"/>
</dbReference>
<dbReference type="InterPro" id="IPR001714">
    <property type="entry name" value="Pept_M24_MAP"/>
</dbReference>
<dbReference type="SUPFAM" id="SSF55920">
    <property type="entry name" value="Creatinase/aminopeptidase"/>
    <property type="match status" value="1"/>
</dbReference>
<organism evidence="12 13">
    <name type="scientific">Metarhizium robertsii</name>
    <dbReference type="NCBI Taxonomy" id="568076"/>
    <lineage>
        <taxon>Eukaryota</taxon>
        <taxon>Fungi</taxon>
        <taxon>Dikarya</taxon>
        <taxon>Ascomycota</taxon>
        <taxon>Pezizomycotina</taxon>
        <taxon>Sordariomycetes</taxon>
        <taxon>Hypocreomycetidae</taxon>
        <taxon>Hypocreales</taxon>
        <taxon>Clavicipitaceae</taxon>
        <taxon>Metarhizium</taxon>
    </lineage>
</organism>
<feature type="compositionally biased region" description="Basic and acidic residues" evidence="10">
    <location>
        <begin position="1"/>
        <end position="16"/>
    </location>
</feature>
<comment type="cofactor">
    <cofactor evidence="8">
        <name>Co(2+)</name>
        <dbReference type="ChEBI" id="CHEBI:48828"/>
    </cofactor>
    <cofactor evidence="8">
        <name>Zn(2+)</name>
        <dbReference type="ChEBI" id="CHEBI:29105"/>
    </cofactor>
    <cofactor evidence="8">
        <name>Mn(2+)</name>
        <dbReference type="ChEBI" id="CHEBI:29035"/>
    </cofactor>
    <cofactor evidence="8">
        <name>Fe(2+)</name>
        <dbReference type="ChEBI" id="CHEBI:29033"/>
    </cofactor>
    <text evidence="8">Binds 2 divalent metal cations per subunit. Has a high-affinity and a low affinity metal-binding site. The true nature of the physiological cofactor is under debate. The enzyme is active with cobalt, zinc, manganese or divalent iron ions. Most likely, methionine aminopeptidases function as mononuclear Fe(2+)-metalloproteases under physiological conditions, and the catalytically relevant metal-binding site has been assigned to the histidine-containing high-affinity site.</text>
</comment>
<feature type="binding site" evidence="8">
    <location>
        <position position="332"/>
    </location>
    <ligand>
        <name>substrate</name>
    </ligand>
</feature>
<sequence length="476" mass="52186">MGSKTLENEERREHEVPSSSGSRSAGGEPRGSHLSRDGDGCMGSQGADEGDDDDDDDLDESHAAAAVSLTCPTSGEASNETKKKKKKRKRSKKRKAQTALKQSSPPRIPLHRLFSSGEYRPGELCDYQTTSAVKAPELRHHGQRALEDPTFLNNYRKAAEVHRQTRKWVQESVKPGQTLTEIAVGIEDSVRALLDNAGLEPGQGLQSGLGFPTGLSLNHCVAHYTPNPGQKDVVLQHQDVIKVDFGVHVNGWIVDSAFTMSFDPTYDDLLAAVKDATNTGIKNAGIDVRISDVGAAMQEAMESYEVDIRGKTYPVKPVRNLCGHDIKHYRIHGDKTIPFVKNSNQTKMEEGDIFAVETFGSTGRGFIRDGPGIYGYGLSHSPRERVSLPRSSANTLYKTIKESFGTLVFCRRYLNHVGLDRYLAGINYLVSNGILDDFAPLMDVPGSYSAQFEHAGSTLLWEGLNAWRNSAQVIAI</sequence>
<comment type="cofactor">
    <cofactor evidence="2">
        <name>Fe(2+)</name>
        <dbReference type="ChEBI" id="CHEBI:29033"/>
    </cofactor>
</comment>
<feature type="domain" description="Peptidase M24" evidence="11">
    <location>
        <begin position="154"/>
        <end position="365"/>
    </location>
</feature>
<dbReference type="Gene3D" id="3.90.230.10">
    <property type="entry name" value="Creatinase/methionine aminopeptidase superfamily"/>
    <property type="match status" value="1"/>
</dbReference>
<dbReference type="InterPro" id="IPR036005">
    <property type="entry name" value="Creatinase/aminopeptidase-like"/>
</dbReference>
<evidence type="ECO:0000256" key="4">
    <source>
        <dbReference type="ARBA" id="ARBA00022490"/>
    </source>
</evidence>
<dbReference type="InterPro" id="IPR002468">
    <property type="entry name" value="Pept_M24A_MAP2"/>
</dbReference>
<dbReference type="Proteomes" id="UP000030151">
    <property type="component" value="Unassembled WGS sequence"/>
</dbReference>
<evidence type="ECO:0000313" key="13">
    <source>
        <dbReference type="Proteomes" id="UP000030151"/>
    </source>
</evidence>
<comment type="subcellular location">
    <subcellularLocation>
        <location evidence="8">Cytoplasm</location>
    </subcellularLocation>
</comment>
<dbReference type="Gene3D" id="1.10.10.10">
    <property type="entry name" value="Winged helix-like DNA-binding domain superfamily/Winged helix DNA-binding domain"/>
    <property type="match status" value="1"/>
</dbReference>
<feature type="compositionally biased region" description="Basic and acidic residues" evidence="10">
    <location>
        <begin position="30"/>
        <end position="39"/>
    </location>
</feature>
<dbReference type="InterPro" id="IPR036390">
    <property type="entry name" value="WH_DNA-bd_sf"/>
</dbReference>
<evidence type="ECO:0000256" key="9">
    <source>
        <dbReference type="RuleBase" id="RU003653"/>
    </source>
</evidence>
<comment type="similarity">
    <text evidence="8">Belongs to the peptidase M24A family. Methionine aminopeptidase eukaryotic type 2 subfamily.</text>
</comment>
<feature type="binding site" evidence="8">
    <location>
        <position position="324"/>
    </location>
    <ligand>
        <name>a divalent metal cation</name>
        <dbReference type="ChEBI" id="CHEBI:60240"/>
        <label>2</label>
        <note>catalytic</note>
    </ligand>
</feature>
<dbReference type="InterPro" id="IPR018349">
    <property type="entry name" value="Pept_M24A_MAP2_BS"/>
</dbReference>
<evidence type="ECO:0000256" key="10">
    <source>
        <dbReference type="SAM" id="MobiDB-lite"/>
    </source>
</evidence>
<keyword evidence="6 8" id="KW-0479">Metal-binding</keyword>
<feature type="binding site" evidence="8">
    <location>
        <position position="453"/>
    </location>
    <ligand>
        <name>a divalent metal cation</name>
        <dbReference type="ChEBI" id="CHEBI:60240"/>
        <label>1</label>
    </ligand>
</feature>
<feature type="binding site" evidence="8">
    <location>
        <position position="453"/>
    </location>
    <ligand>
        <name>a divalent metal cation</name>
        <dbReference type="ChEBI" id="CHEBI:60240"/>
        <label>2</label>
        <note>catalytic</note>
    </ligand>
</feature>
<dbReference type="GO" id="GO:0006508">
    <property type="term" value="P:proteolysis"/>
    <property type="evidence" value="ECO:0007669"/>
    <property type="project" value="UniProtKB-KW"/>
</dbReference>
<feature type="region of interest" description="Disordered" evidence="10">
    <location>
        <begin position="1"/>
        <end position="113"/>
    </location>
</feature>
<accession>A0A014NZR3</accession>
<dbReference type="CDD" id="cd01088">
    <property type="entry name" value="MetAP2"/>
    <property type="match status" value="1"/>
</dbReference>
<proteinExistence type="inferred from homology"/>
<name>A0A014NZR3_9HYPO</name>
<keyword evidence="7 8" id="KW-0378">Hydrolase</keyword>
<feature type="compositionally biased region" description="Basic residues" evidence="10">
    <location>
        <begin position="82"/>
        <end position="96"/>
    </location>
</feature>
<feature type="binding site" evidence="8">
    <location>
        <position position="255"/>
    </location>
    <ligand>
        <name>a divalent metal cation</name>
        <dbReference type="ChEBI" id="CHEBI:60240"/>
        <label>2</label>
        <note>catalytic</note>
    </ligand>
</feature>
<evidence type="ECO:0000256" key="7">
    <source>
        <dbReference type="ARBA" id="ARBA00022801"/>
    </source>
</evidence>
<keyword evidence="4 8" id="KW-0963">Cytoplasm</keyword>